<dbReference type="InterPro" id="IPR000158">
    <property type="entry name" value="Cell_div_FtsZ"/>
</dbReference>
<gene>
    <name evidence="13" type="ORF">QTG54_008246</name>
</gene>
<evidence type="ECO:0000313" key="13">
    <source>
        <dbReference type="EMBL" id="KAK1740994.1"/>
    </source>
</evidence>
<dbReference type="GO" id="GO:0048285">
    <property type="term" value="P:organelle fission"/>
    <property type="evidence" value="ECO:0007669"/>
    <property type="project" value="TreeGrafter"/>
</dbReference>
<keyword evidence="8" id="KW-0131">Cell cycle</keyword>
<dbReference type="InterPro" id="IPR008280">
    <property type="entry name" value="Tub_FtsZ_C"/>
</dbReference>
<evidence type="ECO:0000256" key="10">
    <source>
        <dbReference type="SAM" id="SignalP"/>
    </source>
</evidence>
<dbReference type="NCBIfam" id="TIGR00065">
    <property type="entry name" value="ftsZ"/>
    <property type="match status" value="1"/>
</dbReference>
<dbReference type="InterPro" id="IPR018316">
    <property type="entry name" value="Tubulin/FtsZ_2-layer-sand-dom"/>
</dbReference>
<dbReference type="FunFam" id="3.40.50.1440:FF:000023">
    <property type="entry name" value="Cell division protein FtsZ"/>
    <property type="match status" value="1"/>
</dbReference>
<protein>
    <submittedName>
        <fullName evidence="13">Cell division protein FtsZ-related protein</fullName>
    </submittedName>
</protein>
<dbReference type="SUPFAM" id="SSF52490">
    <property type="entry name" value="Tubulin nucleotide-binding domain-like"/>
    <property type="match status" value="1"/>
</dbReference>
<dbReference type="SUPFAM" id="SSF51197">
    <property type="entry name" value="Clavaminate synthase-like"/>
    <property type="match status" value="1"/>
</dbReference>
<keyword evidence="6" id="KW-0342">GTP-binding</keyword>
<dbReference type="InterPro" id="IPR037103">
    <property type="entry name" value="Tubulin/FtsZ-like_C"/>
</dbReference>
<dbReference type="GO" id="GO:0005874">
    <property type="term" value="C:microtubule"/>
    <property type="evidence" value="ECO:0007669"/>
    <property type="project" value="InterPro"/>
</dbReference>
<dbReference type="PANTHER" id="PTHR30314">
    <property type="entry name" value="CELL DIVISION PROTEIN FTSZ-RELATED"/>
    <property type="match status" value="1"/>
</dbReference>
<dbReference type="Pfam" id="PF12327">
    <property type="entry name" value="FtsZ_C"/>
    <property type="match status" value="1"/>
</dbReference>
<evidence type="ECO:0000256" key="2">
    <source>
        <dbReference type="ARBA" id="ARBA00009690"/>
    </source>
</evidence>
<feature type="compositionally biased region" description="Low complexity" evidence="9">
    <location>
        <begin position="47"/>
        <end position="72"/>
    </location>
</feature>
<dbReference type="AlphaFoldDB" id="A0AAD8Y762"/>
<dbReference type="Pfam" id="PF00091">
    <property type="entry name" value="Tubulin"/>
    <property type="match status" value="1"/>
</dbReference>
<evidence type="ECO:0000259" key="11">
    <source>
        <dbReference type="SMART" id="SM00864"/>
    </source>
</evidence>
<dbReference type="Gene3D" id="3.30.1330.20">
    <property type="entry name" value="Tubulin/FtsZ, C-terminal domain"/>
    <property type="match status" value="1"/>
</dbReference>
<keyword evidence="3" id="KW-0963">Cytoplasm</keyword>
<evidence type="ECO:0000313" key="14">
    <source>
        <dbReference type="Proteomes" id="UP001224775"/>
    </source>
</evidence>
<feature type="chain" id="PRO_5042105662" evidence="10">
    <location>
        <begin position="20"/>
        <end position="867"/>
    </location>
</feature>
<keyword evidence="4 13" id="KW-0132">Cell division</keyword>
<comment type="subcellular location">
    <subcellularLocation>
        <location evidence="1">Cytoplasm</location>
    </subcellularLocation>
</comment>
<dbReference type="PROSITE" id="PS00227">
    <property type="entry name" value="TUBULIN"/>
    <property type="match status" value="1"/>
</dbReference>
<evidence type="ECO:0000256" key="8">
    <source>
        <dbReference type="ARBA" id="ARBA00023306"/>
    </source>
</evidence>
<reference evidence="13" key="1">
    <citation type="submission" date="2023-06" db="EMBL/GenBank/DDBJ databases">
        <title>Survivors Of The Sea: Transcriptome response of Skeletonema marinoi to long-term dormancy.</title>
        <authorList>
            <person name="Pinder M.I.M."/>
            <person name="Kourtchenko O."/>
            <person name="Robertson E.K."/>
            <person name="Larsson T."/>
            <person name="Maumus F."/>
            <person name="Osuna-Cruz C.M."/>
            <person name="Vancaester E."/>
            <person name="Stenow R."/>
            <person name="Vandepoele K."/>
            <person name="Ploug H."/>
            <person name="Bruchert V."/>
            <person name="Godhe A."/>
            <person name="Topel M."/>
        </authorList>
    </citation>
    <scope>NUCLEOTIDE SEQUENCE</scope>
    <source>
        <strain evidence="13">R05AC</strain>
    </source>
</reference>
<dbReference type="InterPro" id="IPR008775">
    <property type="entry name" value="Phytyl_CoA_dOase-like"/>
</dbReference>
<dbReference type="InterPro" id="IPR024757">
    <property type="entry name" value="FtsZ_C"/>
</dbReference>
<evidence type="ECO:0000256" key="4">
    <source>
        <dbReference type="ARBA" id="ARBA00022618"/>
    </source>
</evidence>
<keyword evidence="14" id="KW-1185">Reference proteome</keyword>
<dbReference type="SMART" id="SM00865">
    <property type="entry name" value="Tubulin_C"/>
    <property type="match status" value="1"/>
</dbReference>
<dbReference type="Proteomes" id="UP001224775">
    <property type="component" value="Unassembled WGS sequence"/>
</dbReference>
<dbReference type="InterPro" id="IPR036525">
    <property type="entry name" value="Tubulin/FtsZ_GTPase_sf"/>
</dbReference>
<dbReference type="InterPro" id="IPR045061">
    <property type="entry name" value="FtsZ/CetZ"/>
</dbReference>
<dbReference type="InterPro" id="IPR017975">
    <property type="entry name" value="Tubulin_CS"/>
</dbReference>
<dbReference type="GO" id="GO:0032153">
    <property type="term" value="C:cell division site"/>
    <property type="evidence" value="ECO:0007669"/>
    <property type="project" value="TreeGrafter"/>
</dbReference>
<evidence type="ECO:0000256" key="9">
    <source>
        <dbReference type="SAM" id="MobiDB-lite"/>
    </source>
</evidence>
<dbReference type="GO" id="GO:0007017">
    <property type="term" value="P:microtubule-based process"/>
    <property type="evidence" value="ECO:0007669"/>
    <property type="project" value="InterPro"/>
</dbReference>
<dbReference type="Gene3D" id="3.40.50.1440">
    <property type="entry name" value="Tubulin/FtsZ, GTPase domain"/>
    <property type="match status" value="1"/>
</dbReference>
<dbReference type="GO" id="GO:0003924">
    <property type="term" value="F:GTPase activity"/>
    <property type="evidence" value="ECO:0007669"/>
    <property type="project" value="InterPro"/>
</dbReference>
<dbReference type="Pfam" id="PF05721">
    <property type="entry name" value="PhyH"/>
    <property type="match status" value="1"/>
</dbReference>
<evidence type="ECO:0000256" key="7">
    <source>
        <dbReference type="ARBA" id="ARBA00023210"/>
    </source>
</evidence>
<keyword evidence="5" id="KW-0547">Nucleotide-binding</keyword>
<dbReference type="GO" id="GO:0051301">
    <property type="term" value="P:cell division"/>
    <property type="evidence" value="ECO:0007669"/>
    <property type="project" value="UniProtKB-KW"/>
</dbReference>
<dbReference type="PANTHER" id="PTHR30314:SF3">
    <property type="entry name" value="MITOCHONDRIAL DIVISION PROTEIN FSZA"/>
    <property type="match status" value="1"/>
</dbReference>
<evidence type="ECO:0000256" key="1">
    <source>
        <dbReference type="ARBA" id="ARBA00004496"/>
    </source>
</evidence>
<evidence type="ECO:0000256" key="5">
    <source>
        <dbReference type="ARBA" id="ARBA00022741"/>
    </source>
</evidence>
<accession>A0AAD8Y762</accession>
<dbReference type="CDD" id="cd02201">
    <property type="entry name" value="FtsZ_type1"/>
    <property type="match status" value="1"/>
</dbReference>
<feature type="region of interest" description="Disordered" evidence="9">
    <location>
        <begin position="47"/>
        <end position="73"/>
    </location>
</feature>
<dbReference type="PROSITE" id="PS01134">
    <property type="entry name" value="FTSZ_1"/>
    <property type="match status" value="1"/>
</dbReference>
<evidence type="ECO:0000259" key="12">
    <source>
        <dbReference type="SMART" id="SM00865"/>
    </source>
</evidence>
<feature type="domain" description="Tubulin/FtsZ 2-layer sandwich" evidence="12">
    <location>
        <begin position="678"/>
        <end position="795"/>
    </location>
</feature>
<keyword evidence="10" id="KW-0732">Signal</keyword>
<organism evidence="13 14">
    <name type="scientific">Skeletonema marinoi</name>
    <dbReference type="NCBI Taxonomy" id="267567"/>
    <lineage>
        <taxon>Eukaryota</taxon>
        <taxon>Sar</taxon>
        <taxon>Stramenopiles</taxon>
        <taxon>Ochrophyta</taxon>
        <taxon>Bacillariophyta</taxon>
        <taxon>Coscinodiscophyceae</taxon>
        <taxon>Thalassiosirophycidae</taxon>
        <taxon>Thalassiosirales</taxon>
        <taxon>Skeletonemataceae</taxon>
        <taxon>Skeletonema</taxon>
        <taxon>Skeletonema marinoi-dohrnii complex</taxon>
    </lineage>
</organism>
<dbReference type="GO" id="GO:0005525">
    <property type="term" value="F:GTP binding"/>
    <property type="evidence" value="ECO:0007669"/>
    <property type="project" value="UniProtKB-KW"/>
</dbReference>
<comment type="caution">
    <text evidence="13">The sequence shown here is derived from an EMBL/GenBank/DDBJ whole genome shotgun (WGS) entry which is preliminary data.</text>
</comment>
<proteinExistence type="inferred from homology"/>
<evidence type="ECO:0000256" key="6">
    <source>
        <dbReference type="ARBA" id="ARBA00023134"/>
    </source>
</evidence>
<feature type="signal peptide" evidence="10">
    <location>
        <begin position="1"/>
        <end position="19"/>
    </location>
</feature>
<dbReference type="PRINTS" id="PR00423">
    <property type="entry name" value="CELLDVISFTSZ"/>
</dbReference>
<dbReference type="SMART" id="SM00864">
    <property type="entry name" value="Tubulin"/>
    <property type="match status" value="1"/>
</dbReference>
<dbReference type="GO" id="GO:0005737">
    <property type="term" value="C:cytoplasm"/>
    <property type="evidence" value="ECO:0007669"/>
    <property type="project" value="UniProtKB-SubCell"/>
</dbReference>
<keyword evidence="7" id="KW-0717">Septation</keyword>
<feature type="compositionally biased region" description="Basic and acidic residues" evidence="9">
    <location>
        <begin position="809"/>
        <end position="828"/>
    </location>
</feature>
<feature type="domain" description="Tubulin/FtsZ GTPase" evidence="11">
    <location>
        <begin position="484"/>
        <end position="676"/>
    </location>
</feature>
<dbReference type="EMBL" id="JATAAI010000014">
    <property type="protein sequence ID" value="KAK1740994.1"/>
    <property type="molecule type" value="Genomic_DNA"/>
</dbReference>
<comment type="similarity">
    <text evidence="2">Belongs to the FtsZ family.</text>
</comment>
<dbReference type="HAMAP" id="MF_00909">
    <property type="entry name" value="FtsZ"/>
    <property type="match status" value="1"/>
</dbReference>
<evidence type="ECO:0000256" key="3">
    <source>
        <dbReference type="ARBA" id="ARBA00022490"/>
    </source>
</evidence>
<dbReference type="InterPro" id="IPR020805">
    <property type="entry name" value="Cell_div_FtsZ_CS"/>
</dbReference>
<sequence>MAKFSVALSLLLLVTQTTAFAPQSAKKSRIMSSIQVKLSTRVADTADASASSATQTSSSSNAPPAPVQQAQSGIKRERILKEPALWEYNFGLQDPGLTLPHGIETRVTAPEKYQLTEEQIQTLEEDGVVHIKGVFDEEWVDYLRAATGHQVANPHFWAFAGTASKLYDYIQRNIWQTNKAFADFYYHSAMGHVLSQAGKTDEIRVSTDLLMVNPNKGFKWHQDNQNGPITWDEGIRFWITMDETPAEYGAPVYLKASHRNNVVDEAAVFVDIEQQGLEDYKDELLEFRTMPGDMLIWHPKTIHKVDGPSDGIWTSYRRVLGGTAAKGGSLYHDKRGTGGVLSDLGRHGLEDGNKLSSPFFPIVYPSFDKSEAKARDAGTVGRDPRDIARRLVVWPARHPGRSSLPSSKFWGVKQSEKNVSHTINGTPLLRQWQTMSSSSQLFSNYDDDDILDDLMGNDDTTSGSGGMYTQGGVIMPEGGANPCVIKVLGIGGGGGNAVNRMIQTRIDGVSFWAINTDAQALAKSLAPNVLNIGRSLTRGLGAGGMPSVGKESAEENVTELKEICSGADMIFITAGMGGGTGSGAGPVVAEIARDEGCLTVGVVTKPFAFEGKKRMKQAEEAILELRKHVDTLIVVSNDKLLRIVPENTPVTDAFLVADDILRQGVVGISEIIIKTGLVNVDFADVRAVMKDAGTALMGVGTGIGKTRATDAAVAAISSPLLDFPISEAKRIVFNVVGGGDLGLSEINAASEVIYENAHEDANIIFGALIDPDMGEEVSITVLACDFREMKENEPVLSGVSTGSSAEVARNGDGEYRSPNFYKERREMTRSPLGPDASVEETRTAITRGFKKPEPEPAPTKGNRLGVV</sequence>
<name>A0AAD8Y762_9STRA</name>
<feature type="region of interest" description="Disordered" evidence="9">
    <location>
        <begin position="795"/>
        <end position="867"/>
    </location>
</feature>
<dbReference type="Gene3D" id="2.60.120.620">
    <property type="entry name" value="q2cbj1_9rhob like domain"/>
    <property type="match status" value="1"/>
</dbReference>
<dbReference type="SUPFAM" id="SSF55307">
    <property type="entry name" value="Tubulin C-terminal domain-like"/>
    <property type="match status" value="1"/>
</dbReference>
<dbReference type="InterPro" id="IPR003008">
    <property type="entry name" value="Tubulin_FtsZ_GTPase"/>
</dbReference>